<dbReference type="InterPro" id="IPR036915">
    <property type="entry name" value="Cyclin-like_sf"/>
</dbReference>
<evidence type="ECO:0000313" key="2">
    <source>
        <dbReference type="EMBL" id="AYV85972.1"/>
    </source>
</evidence>
<name>A0A3G5AFM0_9VIRU</name>
<evidence type="ECO:0000259" key="1">
    <source>
        <dbReference type="Pfam" id="PF00134"/>
    </source>
</evidence>
<dbReference type="PANTHER" id="PTHR10177">
    <property type="entry name" value="CYCLINS"/>
    <property type="match status" value="1"/>
</dbReference>
<dbReference type="Gene3D" id="1.10.472.10">
    <property type="entry name" value="Cyclin-like"/>
    <property type="match status" value="1"/>
</dbReference>
<feature type="domain" description="Cyclin N-terminal" evidence="1">
    <location>
        <begin position="97"/>
        <end position="225"/>
    </location>
</feature>
<dbReference type="EMBL" id="MK072490">
    <property type="protein sequence ID" value="AYV85972.1"/>
    <property type="molecule type" value="Genomic_DNA"/>
</dbReference>
<proteinExistence type="predicted"/>
<gene>
    <name evidence="2" type="ORF">Solivirus2_43</name>
</gene>
<reference evidence="2" key="1">
    <citation type="submission" date="2018-10" db="EMBL/GenBank/DDBJ databases">
        <title>Hidden diversity of soil giant viruses.</title>
        <authorList>
            <person name="Schulz F."/>
            <person name="Alteio L."/>
            <person name="Goudeau D."/>
            <person name="Ryan E.M."/>
            <person name="Malmstrom R.R."/>
            <person name="Blanchard J."/>
            <person name="Woyke T."/>
        </authorList>
    </citation>
    <scope>NUCLEOTIDE SEQUENCE</scope>
    <source>
        <strain evidence="2">SOV1</strain>
    </source>
</reference>
<protein>
    <recommendedName>
        <fullName evidence="1">Cyclin N-terminal domain-containing protein</fullName>
    </recommendedName>
</protein>
<dbReference type="InterPro" id="IPR006671">
    <property type="entry name" value="Cyclin_N"/>
</dbReference>
<sequence length="318" mass="36786">MSLSKSKYESILEKFENMKFLKISGLPQEANMKIQGSSPQEASGLTPSEFEDLPIFSESDEGRITRFPFSETISSVAPQVPQFDLGEFGEFDEYATEIINNLHNKQESQRLNSEDYIIFREKLSTKQYQMLISWLYDVQHAGRINIKDETLFATFICILKCFSSPLFVDLDRNEFQLVGITCLRLMMKVYQRQEILSFAVYICDGAYTKRQINRMEVRILETIGFVSEIVTVYSWMEILSNYFSEEVTRMNAKIQNYPFLFFSYLPSQILCGIIFSVSESVPNFVLNVCRCDLDTSVIIGAQIDDQKPPSLRSYQLEH</sequence>
<dbReference type="InterPro" id="IPR039361">
    <property type="entry name" value="Cyclin"/>
</dbReference>
<dbReference type="SUPFAM" id="SSF47954">
    <property type="entry name" value="Cyclin-like"/>
    <property type="match status" value="1"/>
</dbReference>
<dbReference type="Pfam" id="PF00134">
    <property type="entry name" value="Cyclin_N"/>
    <property type="match status" value="1"/>
</dbReference>
<organism evidence="2">
    <name type="scientific">Solivirus sp</name>
    <dbReference type="NCBI Taxonomy" id="2487772"/>
    <lineage>
        <taxon>Viruses</taxon>
        <taxon>Pithoviruses</taxon>
    </lineage>
</organism>
<accession>A0A3G5AFM0</accession>